<comment type="caution">
    <text evidence="2">The sequence shown here is derived from an EMBL/GenBank/DDBJ whole genome shotgun (WGS) entry which is preliminary data.</text>
</comment>
<dbReference type="Proteomes" id="UP000593567">
    <property type="component" value="Unassembled WGS sequence"/>
</dbReference>
<accession>A0A7J7IT81</accession>
<gene>
    <name evidence="2" type="ORF">EB796_024945</name>
</gene>
<proteinExistence type="predicted"/>
<evidence type="ECO:0000313" key="3">
    <source>
        <dbReference type="Proteomes" id="UP000593567"/>
    </source>
</evidence>
<dbReference type="AlphaFoldDB" id="A0A7J7IT81"/>
<feature type="compositionally biased region" description="Acidic residues" evidence="1">
    <location>
        <begin position="10"/>
        <end position="20"/>
    </location>
</feature>
<feature type="compositionally biased region" description="Polar residues" evidence="1">
    <location>
        <begin position="21"/>
        <end position="49"/>
    </location>
</feature>
<feature type="region of interest" description="Disordered" evidence="1">
    <location>
        <begin position="1"/>
        <end position="68"/>
    </location>
</feature>
<organism evidence="2 3">
    <name type="scientific">Bugula neritina</name>
    <name type="common">Brown bryozoan</name>
    <name type="synonym">Sertularia neritina</name>
    <dbReference type="NCBI Taxonomy" id="10212"/>
    <lineage>
        <taxon>Eukaryota</taxon>
        <taxon>Metazoa</taxon>
        <taxon>Spiralia</taxon>
        <taxon>Lophotrochozoa</taxon>
        <taxon>Bryozoa</taxon>
        <taxon>Gymnolaemata</taxon>
        <taxon>Cheilostomatida</taxon>
        <taxon>Flustrina</taxon>
        <taxon>Buguloidea</taxon>
        <taxon>Bugulidae</taxon>
        <taxon>Bugula</taxon>
    </lineage>
</organism>
<sequence length="168" mass="18638">MATIVLGEASESEDELDEETSCTPTISQSKDSPSPVTSATHRNSFSSFTKGIPDTDASLETSAETPSAAQMVINPKYKSLFQKRLVEEMFTLRGQAESIAHKSYNDSTKQIKQLGRNTDHLITNLKKSAYQLQLLTNDLFRLEDTIDLVNSNQPFSKLSLTDKYTPKA</sequence>
<evidence type="ECO:0000256" key="1">
    <source>
        <dbReference type="SAM" id="MobiDB-lite"/>
    </source>
</evidence>
<evidence type="ECO:0008006" key="4">
    <source>
        <dbReference type="Google" id="ProtNLM"/>
    </source>
</evidence>
<evidence type="ECO:0000313" key="2">
    <source>
        <dbReference type="EMBL" id="KAF6016746.1"/>
    </source>
</evidence>
<dbReference type="OrthoDB" id="5984572at2759"/>
<feature type="compositionally biased region" description="Polar residues" evidence="1">
    <location>
        <begin position="58"/>
        <end position="68"/>
    </location>
</feature>
<dbReference type="InterPro" id="IPR017245">
    <property type="entry name" value="BLOC-1_complex_su-3"/>
</dbReference>
<dbReference type="Pfam" id="PF15753">
    <property type="entry name" value="BLOC1S3"/>
    <property type="match status" value="1"/>
</dbReference>
<keyword evidence="3" id="KW-1185">Reference proteome</keyword>
<protein>
    <recommendedName>
        <fullName evidence="4">Biogenesis of lysosome-related organelles complex 1 subunit 3</fullName>
    </recommendedName>
</protein>
<dbReference type="EMBL" id="VXIV02003475">
    <property type="protein sequence ID" value="KAF6016746.1"/>
    <property type="molecule type" value="Genomic_DNA"/>
</dbReference>
<name>A0A7J7IT81_BUGNE</name>
<reference evidence="2" key="1">
    <citation type="submission" date="2020-06" db="EMBL/GenBank/DDBJ databases">
        <title>Draft genome of Bugula neritina, a colonial animal packing powerful symbionts and potential medicines.</title>
        <authorList>
            <person name="Rayko M."/>
        </authorList>
    </citation>
    <scope>NUCLEOTIDE SEQUENCE [LARGE SCALE GENOMIC DNA]</scope>
    <source>
        <strain evidence="2">Kwan_BN1</strain>
    </source>
</reference>